<dbReference type="GO" id="GO:0051480">
    <property type="term" value="P:regulation of cytosolic calcium ion concentration"/>
    <property type="evidence" value="ECO:0007669"/>
    <property type="project" value="TreeGrafter"/>
</dbReference>
<evidence type="ECO:0000256" key="7">
    <source>
        <dbReference type="ARBA" id="ARBA00023065"/>
    </source>
</evidence>
<protein>
    <recommendedName>
        <fullName evidence="13">Transient receptor ion channel domain-containing protein</fullName>
    </recommendedName>
</protein>
<evidence type="ECO:0000256" key="4">
    <source>
        <dbReference type="ARBA" id="ARBA00022737"/>
    </source>
</evidence>
<dbReference type="InterPro" id="IPR002110">
    <property type="entry name" value="Ankyrin_rpt"/>
</dbReference>
<keyword evidence="4" id="KW-0677">Repeat</keyword>
<keyword evidence="7" id="KW-0406">Ion transport</keyword>
<dbReference type="SMART" id="SM00248">
    <property type="entry name" value="ANK"/>
    <property type="match status" value="3"/>
</dbReference>
<evidence type="ECO:0000256" key="8">
    <source>
        <dbReference type="ARBA" id="ARBA00023136"/>
    </source>
</evidence>
<dbReference type="InterPro" id="IPR036770">
    <property type="entry name" value="Ankyrin_rpt-contain_sf"/>
</dbReference>
<name>R7T7D8_CAPTE</name>
<evidence type="ECO:0000256" key="3">
    <source>
        <dbReference type="ARBA" id="ARBA00022692"/>
    </source>
</evidence>
<feature type="compositionally biased region" description="Low complexity" evidence="11">
    <location>
        <begin position="1"/>
        <end position="22"/>
    </location>
</feature>
<dbReference type="GO" id="GO:0015279">
    <property type="term" value="F:store-operated calcium channel activity"/>
    <property type="evidence" value="ECO:0007669"/>
    <property type="project" value="TreeGrafter"/>
</dbReference>
<feature type="transmembrane region" description="Helical" evidence="12">
    <location>
        <begin position="459"/>
        <end position="480"/>
    </location>
</feature>
<dbReference type="PRINTS" id="PR01097">
    <property type="entry name" value="TRNSRECEPTRP"/>
</dbReference>
<dbReference type="GO" id="GO:0070679">
    <property type="term" value="F:inositol 1,4,5 trisphosphate binding"/>
    <property type="evidence" value="ECO:0007669"/>
    <property type="project" value="TreeGrafter"/>
</dbReference>
<evidence type="ECO:0000256" key="1">
    <source>
        <dbReference type="ARBA" id="ARBA00004141"/>
    </source>
</evidence>
<dbReference type="EnsemblMetazoa" id="CapteT178440">
    <property type="protein sequence ID" value="CapteP178440"/>
    <property type="gene ID" value="CapteG178440"/>
</dbReference>
<dbReference type="STRING" id="283909.R7T7D8"/>
<sequence>MQGNARFRSGNFRGSSRSSNRSVPIPLEPLKEGHRMDPQERTFLEAAERGDKHSMMRCLQEKGKVNVNCTNIIGRSAIQIAVDNENVEIVEMLLQQESIKIGDALLYAIREGVYRIVEMLIDHPSITRGMLGGDWMQYKSTGEESSDYPPDISPVILAAHCNQFEILQLLLSRGAKIDKPHALICSCQRCKKELADDSLRHSLLRIHTYRALSSPAWISLTSSDPVLTAFKLSWELEHLAMRENEFKDSYAELSEQCKKYSCDLLNQCRSSEEVIAVLNRETDSDDEEDDYYVDTENITLSRLKLALKYEQKQFVAHPHCQQLLASIWYNGLPGWRKRNVATKTIMIVSLIALMPVMATYYLILPRSRIGQLLRTPFMKFMYHSASFGVFLFLLILVSTKGGNSTEDSTDARHRSRQMQRGPPPTPLEWLIVFYVLGFIWGECKQLWDEGLKAYVRQWWNWLDFIMLSLYLATFSLRLVAFTHSLDQDVFGPTYLDRTDWPDADPTLISEGVFAIANVFSFARIIFLFQANYQLGPLQISLGCMLIDIGKFMFIFFLVITSFACGLNQLYYYYSNDVVSSRSLASLNTTDAIETTAEPAGDFENAFYPYMTLFWSLFGLTQLSTVRDGDMQPYTKLVGEILLMVYHTMAVIVLVNMLIAMMSNSFQEIEDHADREWKFARSKLWMGYFDEGCTLPPPFNLIISPKSIYYCLRKLKNMFWSCKAPEESENSRRKSVAEGTIKVWRKMSVKCGLRAWFRDVMRRLVSRYIHHWKKQLRQDGVNEDDLLEIKQDISSLRYELREDRRRADARAASHMESLRHEILRSLHNSGHGPAPRPPRHDIVQGGRDSPPPSEPSASDFDFMKRDIIQGLRSEIREMTRELLAQNPPRSAVDSSLALASTDLYQTHLYTQL</sequence>
<keyword evidence="3 12" id="KW-0812">Transmembrane</keyword>
<dbReference type="GO" id="GO:0007338">
    <property type="term" value="P:single fertilization"/>
    <property type="evidence" value="ECO:0007669"/>
    <property type="project" value="TreeGrafter"/>
</dbReference>
<feature type="domain" description="Transient receptor ion channel" evidence="13">
    <location>
        <begin position="185"/>
        <end position="247"/>
    </location>
</feature>
<dbReference type="SMART" id="SM01420">
    <property type="entry name" value="TRP_2"/>
    <property type="match status" value="1"/>
</dbReference>
<dbReference type="HOGENOM" id="CLU_005716_4_1_1"/>
<evidence type="ECO:0000256" key="10">
    <source>
        <dbReference type="PROSITE-ProRule" id="PRU00023"/>
    </source>
</evidence>
<dbReference type="AlphaFoldDB" id="R7T7D8"/>
<reference evidence="14 16" key="2">
    <citation type="journal article" date="2013" name="Nature">
        <title>Insights into bilaterian evolution from three spiralian genomes.</title>
        <authorList>
            <person name="Simakov O."/>
            <person name="Marletaz F."/>
            <person name="Cho S.J."/>
            <person name="Edsinger-Gonzales E."/>
            <person name="Havlak P."/>
            <person name="Hellsten U."/>
            <person name="Kuo D.H."/>
            <person name="Larsson T."/>
            <person name="Lv J."/>
            <person name="Arendt D."/>
            <person name="Savage R."/>
            <person name="Osoegawa K."/>
            <person name="de Jong P."/>
            <person name="Grimwood J."/>
            <person name="Chapman J.A."/>
            <person name="Shapiro H."/>
            <person name="Aerts A."/>
            <person name="Otillar R.P."/>
            <person name="Terry A.Y."/>
            <person name="Boore J.L."/>
            <person name="Grigoriev I.V."/>
            <person name="Lindberg D.R."/>
            <person name="Seaver E.C."/>
            <person name="Weisblat D.A."/>
            <person name="Putnam N.H."/>
            <person name="Rokhsar D.S."/>
        </authorList>
    </citation>
    <scope>NUCLEOTIDE SEQUENCE</scope>
    <source>
        <strain evidence="14 16">I ESC-2004</strain>
    </source>
</reference>
<dbReference type="GO" id="GO:0034703">
    <property type="term" value="C:cation channel complex"/>
    <property type="evidence" value="ECO:0007669"/>
    <property type="project" value="TreeGrafter"/>
</dbReference>
<comment type="subcellular location">
    <subcellularLocation>
        <location evidence="1">Membrane</location>
        <topology evidence="1">Multi-pass membrane protein</topology>
    </subcellularLocation>
</comment>
<feature type="region of interest" description="Disordered" evidence="11">
    <location>
        <begin position="825"/>
        <end position="861"/>
    </location>
</feature>
<dbReference type="InterPro" id="IPR005821">
    <property type="entry name" value="Ion_trans_dom"/>
</dbReference>
<dbReference type="Gene3D" id="1.25.40.20">
    <property type="entry name" value="Ankyrin repeat-containing domain"/>
    <property type="match status" value="1"/>
</dbReference>
<feature type="transmembrane region" description="Helical" evidence="12">
    <location>
        <begin position="376"/>
        <end position="397"/>
    </location>
</feature>
<organism evidence="14">
    <name type="scientific">Capitella teleta</name>
    <name type="common">Polychaete worm</name>
    <dbReference type="NCBI Taxonomy" id="283909"/>
    <lineage>
        <taxon>Eukaryota</taxon>
        <taxon>Metazoa</taxon>
        <taxon>Spiralia</taxon>
        <taxon>Lophotrochozoa</taxon>
        <taxon>Annelida</taxon>
        <taxon>Polychaeta</taxon>
        <taxon>Sedentaria</taxon>
        <taxon>Scolecida</taxon>
        <taxon>Capitellidae</taxon>
        <taxon>Capitella</taxon>
    </lineage>
</organism>
<evidence type="ECO:0000256" key="12">
    <source>
        <dbReference type="SAM" id="Phobius"/>
    </source>
</evidence>
<evidence type="ECO:0000256" key="2">
    <source>
        <dbReference type="ARBA" id="ARBA00022448"/>
    </source>
</evidence>
<dbReference type="OMA" id="RYIHRAK"/>
<evidence type="ECO:0000313" key="16">
    <source>
        <dbReference type="Proteomes" id="UP000014760"/>
    </source>
</evidence>
<dbReference type="Proteomes" id="UP000014760">
    <property type="component" value="Unassembled WGS sequence"/>
</dbReference>
<dbReference type="Gene3D" id="1.10.287.70">
    <property type="match status" value="1"/>
</dbReference>
<evidence type="ECO:0000256" key="6">
    <source>
        <dbReference type="ARBA" id="ARBA00023043"/>
    </source>
</evidence>
<feature type="repeat" description="ANK" evidence="10">
    <location>
        <begin position="150"/>
        <end position="182"/>
    </location>
</feature>
<keyword evidence="2" id="KW-0813">Transport</keyword>
<evidence type="ECO:0000259" key="13">
    <source>
        <dbReference type="SMART" id="SM01420"/>
    </source>
</evidence>
<feature type="region of interest" description="Disordered" evidence="11">
    <location>
        <begin position="1"/>
        <end position="35"/>
    </location>
</feature>
<keyword evidence="9" id="KW-0407">Ion channel</keyword>
<dbReference type="PROSITE" id="PS50088">
    <property type="entry name" value="ANK_REPEAT"/>
    <property type="match status" value="1"/>
</dbReference>
<dbReference type="NCBIfam" id="TIGR00870">
    <property type="entry name" value="trp"/>
    <property type="match status" value="1"/>
</dbReference>
<dbReference type="EMBL" id="KB311417">
    <property type="protein sequence ID" value="ELT89323.1"/>
    <property type="molecule type" value="Genomic_DNA"/>
</dbReference>
<feature type="transmembrane region" description="Helical" evidence="12">
    <location>
        <begin position="606"/>
        <end position="624"/>
    </location>
</feature>
<feature type="transmembrane region" description="Helical" evidence="12">
    <location>
        <begin position="551"/>
        <end position="573"/>
    </location>
</feature>
<feature type="transmembrane region" description="Helical" evidence="12">
    <location>
        <begin position="345"/>
        <end position="364"/>
    </location>
</feature>
<feature type="transmembrane region" description="Helical" evidence="12">
    <location>
        <begin position="636"/>
        <end position="661"/>
    </location>
</feature>
<dbReference type="Pfam" id="PF08344">
    <property type="entry name" value="TRP_2"/>
    <property type="match status" value="1"/>
</dbReference>
<dbReference type="SUPFAM" id="SSF48403">
    <property type="entry name" value="Ankyrin repeat"/>
    <property type="match status" value="1"/>
</dbReference>
<dbReference type="PANTHER" id="PTHR10117">
    <property type="entry name" value="TRANSIENT RECEPTOR POTENTIAL CHANNEL"/>
    <property type="match status" value="1"/>
</dbReference>
<proteinExistence type="predicted"/>
<dbReference type="GO" id="GO:0005886">
    <property type="term" value="C:plasma membrane"/>
    <property type="evidence" value="ECO:0007669"/>
    <property type="project" value="TreeGrafter"/>
</dbReference>
<keyword evidence="5 12" id="KW-1133">Transmembrane helix</keyword>
<evidence type="ECO:0000256" key="11">
    <source>
        <dbReference type="SAM" id="MobiDB-lite"/>
    </source>
</evidence>
<evidence type="ECO:0000256" key="9">
    <source>
        <dbReference type="ARBA" id="ARBA00023303"/>
    </source>
</evidence>
<keyword evidence="16" id="KW-1185">Reference proteome</keyword>
<reference evidence="16" key="1">
    <citation type="submission" date="2012-12" db="EMBL/GenBank/DDBJ databases">
        <authorList>
            <person name="Hellsten U."/>
            <person name="Grimwood J."/>
            <person name="Chapman J.A."/>
            <person name="Shapiro H."/>
            <person name="Aerts A."/>
            <person name="Otillar R.P."/>
            <person name="Terry A.Y."/>
            <person name="Boore J.L."/>
            <person name="Simakov O."/>
            <person name="Marletaz F."/>
            <person name="Cho S.-J."/>
            <person name="Edsinger-Gonzales E."/>
            <person name="Havlak P."/>
            <person name="Kuo D.-H."/>
            <person name="Larsson T."/>
            <person name="Lv J."/>
            <person name="Arendt D."/>
            <person name="Savage R."/>
            <person name="Osoegawa K."/>
            <person name="de Jong P."/>
            <person name="Lindberg D.R."/>
            <person name="Seaver E.C."/>
            <person name="Weisblat D.A."/>
            <person name="Putnam N.H."/>
            <person name="Grigoriev I.V."/>
            <person name="Rokhsar D.S."/>
        </authorList>
    </citation>
    <scope>NUCLEOTIDE SEQUENCE</scope>
    <source>
        <strain evidence="16">I ESC-2004</strain>
    </source>
</reference>
<dbReference type="OrthoDB" id="2373987at2759"/>
<dbReference type="Pfam" id="PF00520">
    <property type="entry name" value="Ion_trans"/>
    <property type="match status" value="1"/>
</dbReference>
<keyword evidence="6 10" id="KW-0040">ANK repeat</keyword>
<evidence type="ECO:0000256" key="5">
    <source>
        <dbReference type="ARBA" id="ARBA00022989"/>
    </source>
</evidence>
<gene>
    <name evidence="14" type="ORF">CAPTEDRAFT_178440</name>
</gene>
<keyword evidence="8 12" id="KW-0472">Membrane</keyword>
<dbReference type="EMBL" id="AMQN01003286">
    <property type="status" value="NOT_ANNOTATED_CDS"/>
    <property type="molecule type" value="Genomic_DNA"/>
</dbReference>
<dbReference type="PANTHER" id="PTHR10117:SF80">
    <property type="entry name" value="TRANSIENT-RECEPTOR-POTENTIAL-LIKE PROTEIN"/>
    <property type="match status" value="1"/>
</dbReference>
<dbReference type="Pfam" id="PF12796">
    <property type="entry name" value="Ank_2"/>
    <property type="match status" value="1"/>
</dbReference>
<accession>R7T7D8</accession>
<evidence type="ECO:0000313" key="14">
    <source>
        <dbReference type="EMBL" id="ELT89323.1"/>
    </source>
</evidence>
<reference evidence="15" key="3">
    <citation type="submission" date="2015-06" db="UniProtKB">
        <authorList>
            <consortium name="EnsemblMetazoa"/>
        </authorList>
    </citation>
    <scope>IDENTIFICATION</scope>
</reference>
<dbReference type="InterPro" id="IPR002153">
    <property type="entry name" value="TRPC_channel"/>
</dbReference>
<feature type="transmembrane region" description="Helical" evidence="12">
    <location>
        <begin position="511"/>
        <end position="530"/>
    </location>
</feature>
<dbReference type="InterPro" id="IPR013555">
    <property type="entry name" value="TRP_dom"/>
</dbReference>
<dbReference type="Pfam" id="PF00023">
    <property type="entry name" value="Ank"/>
    <property type="match status" value="1"/>
</dbReference>
<evidence type="ECO:0000313" key="15">
    <source>
        <dbReference type="EnsemblMetazoa" id="CapteP178440"/>
    </source>
</evidence>
<dbReference type="FunFam" id="1.20.120.350:FF:000197">
    <property type="match status" value="1"/>
</dbReference>